<reference evidence="2 3" key="1">
    <citation type="submission" date="2021-02" db="EMBL/GenBank/DDBJ databases">
        <title>De Novo genome assembly of isolated myxobacteria.</title>
        <authorList>
            <person name="Stevens D.C."/>
        </authorList>
    </citation>
    <scope>NUCLEOTIDE SEQUENCE [LARGE SCALE GENOMIC DNA]</scope>
    <source>
        <strain evidence="2 3">SCHIC003</strain>
    </source>
</reference>
<proteinExistence type="predicted"/>
<name>A0ABX7N112_9BACT</name>
<dbReference type="RefSeq" id="WP_206713846.1">
    <property type="nucleotide sequence ID" value="NZ_CP071091.1"/>
</dbReference>
<evidence type="ECO:0000313" key="3">
    <source>
        <dbReference type="Proteomes" id="UP000663090"/>
    </source>
</evidence>
<dbReference type="EMBL" id="CP071091">
    <property type="protein sequence ID" value="QSQ12114.1"/>
    <property type="molecule type" value="Genomic_DNA"/>
</dbReference>
<accession>A0ABX7N112</accession>
<protein>
    <recommendedName>
        <fullName evidence="4">VWA domain-containing protein</fullName>
    </recommendedName>
</protein>
<organism evidence="2 3">
    <name type="scientific">Myxococcus landrumensis</name>
    <dbReference type="NCBI Taxonomy" id="2813577"/>
    <lineage>
        <taxon>Bacteria</taxon>
        <taxon>Pseudomonadati</taxon>
        <taxon>Myxococcota</taxon>
        <taxon>Myxococcia</taxon>
        <taxon>Myxococcales</taxon>
        <taxon>Cystobacterineae</taxon>
        <taxon>Myxococcaceae</taxon>
        <taxon>Myxococcus</taxon>
    </lineage>
</organism>
<dbReference type="Proteomes" id="UP000663090">
    <property type="component" value="Chromosome"/>
</dbReference>
<evidence type="ECO:0008006" key="4">
    <source>
        <dbReference type="Google" id="ProtNLM"/>
    </source>
</evidence>
<feature type="region of interest" description="Disordered" evidence="1">
    <location>
        <begin position="541"/>
        <end position="574"/>
    </location>
</feature>
<keyword evidence="3" id="KW-1185">Reference proteome</keyword>
<dbReference type="NCBIfam" id="NF047558">
    <property type="entry name" value="TPR_END_plus"/>
    <property type="match status" value="1"/>
</dbReference>
<evidence type="ECO:0000313" key="2">
    <source>
        <dbReference type="EMBL" id="QSQ12114.1"/>
    </source>
</evidence>
<gene>
    <name evidence="2" type="ORF">JY572_27580</name>
</gene>
<sequence length="574" mass="62966">MSHSRGLRVTSLAVWVFLLMWGVPSVSAGAPAPGAAKKGACGAMAPGVEALLKPDSLVVFAELSGTVESPRFLGEVVCQAIAKGLPVRVGLLLPMEDQRDLEAFLAAGDVPDGPAAMPRGWFWGSTTRYWKGAASEAMHQLLRRLRELRRAGARLEVFAFNTLDTPSAERMATQARTVLAVVDANPGALTLLLSNRVFARTVKGLPTDAEFRSMGWHLAQAKRPLTALRFSQAGGTFWACLEEGVCEEHSIPGTAQGASPYVRLDASPDAEGFHGVFHVGAITASRPAMEEMYRREKAATEAGAAELRARGEAAYKAKKYADCARLYEEASRVESPEQGQDAYNAACCHALGEDTDAAFSMLRRASDLKHDDWFHMQRDPDLAILRPLRPWRHRLDDVRFNLKHPWVLTGGNPKLVDLMLEEQNDGYDVEAGLPVDEAQVRLRSEKRRAEVLEMLEPAKGKSPSATDYLLATHVFLLGNSVADARKARELAGRAMALDEKDPDAPVLAATAHDRELKAQGKPQRFGTQRHQVKGQWRLYPVDPQTTDAERAKWRLPTLEEMTREAEAENIPASP</sequence>
<evidence type="ECO:0000256" key="1">
    <source>
        <dbReference type="SAM" id="MobiDB-lite"/>
    </source>
</evidence>